<dbReference type="InterPro" id="IPR002372">
    <property type="entry name" value="PQQ_rpt_dom"/>
</dbReference>
<accession>A0A7S0KZH4</accession>
<organism evidence="2">
    <name type="scientific">Coccolithus braarudii</name>
    <dbReference type="NCBI Taxonomy" id="221442"/>
    <lineage>
        <taxon>Eukaryota</taxon>
        <taxon>Haptista</taxon>
        <taxon>Haptophyta</taxon>
        <taxon>Prymnesiophyceae</taxon>
        <taxon>Coccolithales</taxon>
        <taxon>Coccolithaceae</taxon>
        <taxon>Coccolithus</taxon>
    </lineage>
</organism>
<protein>
    <recommendedName>
        <fullName evidence="1">Pyrrolo-quinoline quinone repeat domain-containing protein</fullName>
    </recommendedName>
</protein>
<dbReference type="InterPro" id="IPR015943">
    <property type="entry name" value="WD40/YVTN_repeat-like_dom_sf"/>
</dbReference>
<sequence length="395" mass="41062">MERHVVFAAALTVTAAEWSMFRRSPVHDACSTVDGPTTNTTVWTASTAGAIYGSPALANTTLFVGSYTTPRGTMAAYDTATGATQWQFQAGGAIGSTPVHIPPYDLLVFGADDGCLYGLEASTGVQLWKWRHAKFGKFNMASSPVFDAESSLLFFGTSDRTGHIFAVSLALPLAPELQWARATGVGDGVPGGPALSGGTVTVGANDGKVYNIDAESGAVRWTTQTSGVVYSSPAISRDGQIVFVGSNDGNCFALNHSTGAVLWSFLTPGWADSSPAVDDADGAVYFATSNGNGFQNYAALFKLKMTTGDVMWSDVLASADGLYDPVIAGSKIYAGSINAGTTPGYPPGYLVAWEKASGTRSWMLETGGHLGAAAALGAAGELYIGDQRGHLFKLV</sequence>
<dbReference type="InterPro" id="IPR011047">
    <property type="entry name" value="Quinoprotein_ADH-like_sf"/>
</dbReference>
<feature type="domain" description="Pyrrolo-quinoline quinone repeat" evidence="1">
    <location>
        <begin position="179"/>
        <end position="393"/>
    </location>
</feature>
<proteinExistence type="predicted"/>
<dbReference type="PANTHER" id="PTHR34512:SF30">
    <property type="entry name" value="OUTER MEMBRANE PROTEIN ASSEMBLY FACTOR BAMB"/>
    <property type="match status" value="1"/>
</dbReference>
<dbReference type="SMART" id="SM00564">
    <property type="entry name" value="PQQ"/>
    <property type="match status" value="7"/>
</dbReference>
<reference evidence="2" key="1">
    <citation type="submission" date="2021-01" db="EMBL/GenBank/DDBJ databases">
        <authorList>
            <person name="Corre E."/>
            <person name="Pelletier E."/>
            <person name="Niang G."/>
            <person name="Scheremetjew M."/>
            <person name="Finn R."/>
            <person name="Kale V."/>
            <person name="Holt S."/>
            <person name="Cochrane G."/>
            <person name="Meng A."/>
            <person name="Brown T."/>
            <person name="Cohen L."/>
        </authorList>
    </citation>
    <scope>NUCLEOTIDE SEQUENCE</scope>
    <source>
        <strain evidence="2">PLY182g</strain>
    </source>
</reference>
<evidence type="ECO:0000259" key="1">
    <source>
        <dbReference type="Pfam" id="PF13360"/>
    </source>
</evidence>
<dbReference type="AlphaFoldDB" id="A0A7S0KZH4"/>
<dbReference type="EMBL" id="HBEY01001903">
    <property type="protein sequence ID" value="CAD8597634.1"/>
    <property type="molecule type" value="Transcribed_RNA"/>
</dbReference>
<dbReference type="PANTHER" id="PTHR34512">
    <property type="entry name" value="CELL SURFACE PROTEIN"/>
    <property type="match status" value="1"/>
</dbReference>
<gene>
    <name evidence="2" type="ORF">CPEL01642_LOCUS964</name>
</gene>
<feature type="domain" description="Pyrrolo-quinoline quinone repeat" evidence="1">
    <location>
        <begin position="36"/>
        <end position="163"/>
    </location>
</feature>
<dbReference type="Pfam" id="PF13360">
    <property type="entry name" value="PQQ_2"/>
    <property type="match status" value="2"/>
</dbReference>
<dbReference type="Gene3D" id="2.130.10.10">
    <property type="entry name" value="YVTN repeat-like/Quinoprotein amine dehydrogenase"/>
    <property type="match status" value="2"/>
</dbReference>
<evidence type="ECO:0000313" key="2">
    <source>
        <dbReference type="EMBL" id="CAD8597634.1"/>
    </source>
</evidence>
<name>A0A7S0KZH4_9EUKA</name>
<dbReference type="SUPFAM" id="SSF50998">
    <property type="entry name" value="Quinoprotein alcohol dehydrogenase-like"/>
    <property type="match status" value="2"/>
</dbReference>
<dbReference type="InterPro" id="IPR018391">
    <property type="entry name" value="PQQ_b-propeller_rpt"/>
</dbReference>